<comment type="caution">
    <text evidence="1">The sequence shown here is derived from an EMBL/GenBank/DDBJ whole genome shotgun (WGS) entry which is preliminary data.</text>
</comment>
<dbReference type="RefSeq" id="WP_369940681.1">
    <property type="nucleotide sequence ID" value="NZ_JBCLUF010000004.1"/>
</dbReference>
<gene>
    <name evidence="1" type="ORF">AALT52_01915</name>
</gene>
<proteinExistence type="predicted"/>
<evidence type="ECO:0000313" key="2">
    <source>
        <dbReference type="Proteomes" id="UP001565236"/>
    </source>
</evidence>
<protein>
    <submittedName>
        <fullName evidence="1">Uncharacterized protein</fullName>
    </submittedName>
</protein>
<name>A0ABV4DN05_9LACO</name>
<dbReference type="Proteomes" id="UP001565236">
    <property type="component" value="Unassembled WGS sequence"/>
</dbReference>
<dbReference type="EMBL" id="JBCLUF010000004">
    <property type="protein sequence ID" value="MEY8661654.1"/>
    <property type="molecule type" value="Genomic_DNA"/>
</dbReference>
<sequence length="95" mass="11052">MENNKFIEHAMNKELAFVEENSLKLQLLKNKAPVRYGELLQKINYTETVIREALQLGNIRKAMMYTCVLQKLVGKLKGGLPEVEQFVLKKFKKIK</sequence>
<keyword evidence="2" id="KW-1185">Reference proteome</keyword>
<accession>A0ABV4DN05</accession>
<organism evidence="1 2">
    <name type="scientific">Ligilactobacillus faecis</name>
    <dbReference type="NCBI Taxonomy" id="762833"/>
    <lineage>
        <taxon>Bacteria</taxon>
        <taxon>Bacillati</taxon>
        <taxon>Bacillota</taxon>
        <taxon>Bacilli</taxon>
        <taxon>Lactobacillales</taxon>
        <taxon>Lactobacillaceae</taxon>
        <taxon>Ligilactobacillus</taxon>
    </lineage>
</organism>
<evidence type="ECO:0000313" key="1">
    <source>
        <dbReference type="EMBL" id="MEY8661654.1"/>
    </source>
</evidence>
<reference evidence="1 2" key="1">
    <citation type="submission" date="2024-03" db="EMBL/GenBank/DDBJ databases">
        <title>Mouse gut bacterial collection (mGBC) of GemPharmatech.</title>
        <authorList>
            <person name="He Y."/>
            <person name="Dong L."/>
            <person name="Wu D."/>
            <person name="Gao X."/>
            <person name="Lin Z."/>
        </authorList>
    </citation>
    <scope>NUCLEOTIDE SEQUENCE [LARGE SCALE GENOMIC DNA]</scope>
    <source>
        <strain evidence="1 2">15-30</strain>
    </source>
</reference>